<dbReference type="RefSeq" id="WP_166450879.1">
    <property type="nucleotide sequence ID" value="NZ_JAAOMA010000004.1"/>
</dbReference>
<sequence>MKRIIVMNGSKLTQVFTNNTWQTRVVESAGSLANGIYPA</sequence>
<protein>
    <submittedName>
        <fullName evidence="1">Uncharacterized protein</fullName>
    </submittedName>
</protein>
<keyword evidence="2" id="KW-1185">Reference proteome</keyword>
<dbReference type="EMBL" id="JAAOMA010000004">
    <property type="protein sequence ID" value="NHR04360.1"/>
    <property type="molecule type" value="Genomic_DNA"/>
</dbReference>
<evidence type="ECO:0000313" key="2">
    <source>
        <dbReference type="Proteomes" id="UP001515641"/>
    </source>
</evidence>
<organism evidence="1 2">
    <name type="scientific">Chromobacterium fluminis</name>
    <dbReference type="NCBI Taxonomy" id="3044269"/>
    <lineage>
        <taxon>Bacteria</taxon>
        <taxon>Pseudomonadati</taxon>
        <taxon>Pseudomonadota</taxon>
        <taxon>Betaproteobacteria</taxon>
        <taxon>Neisseriales</taxon>
        <taxon>Chromobacteriaceae</taxon>
        <taxon>Chromobacterium</taxon>
    </lineage>
</organism>
<gene>
    <name evidence="1" type="ORF">HA052_04035</name>
</gene>
<reference evidence="1 2" key="1">
    <citation type="submission" date="2020-03" db="EMBL/GenBank/DDBJ databases">
        <title>Draft genome sequence of environmentally isolated cultures.</title>
        <authorList>
            <person name="Wilson H.S."/>
            <person name="De Leon M.E."/>
        </authorList>
    </citation>
    <scope>NUCLEOTIDE SEQUENCE [LARGE SCALE GENOMIC DNA]</scope>
    <source>
        <strain evidence="1 2">HSC-31F16</strain>
    </source>
</reference>
<accession>A0ABX0KXY6</accession>
<dbReference type="Proteomes" id="UP001515641">
    <property type="component" value="Unassembled WGS sequence"/>
</dbReference>
<comment type="caution">
    <text evidence="1">The sequence shown here is derived from an EMBL/GenBank/DDBJ whole genome shotgun (WGS) entry which is preliminary data.</text>
</comment>
<proteinExistence type="predicted"/>
<evidence type="ECO:0000313" key="1">
    <source>
        <dbReference type="EMBL" id="NHR04360.1"/>
    </source>
</evidence>
<name>A0ABX0KXY6_9NEIS</name>